<protein>
    <recommendedName>
        <fullName evidence="2">histidine kinase</fullName>
        <ecNumber evidence="2">2.7.13.3</ecNumber>
    </recommendedName>
</protein>
<feature type="domain" description="Histidine kinase" evidence="7">
    <location>
        <begin position="3"/>
        <end position="229"/>
    </location>
</feature>
<dbReference type="InParanoid" id="D8R3C4"/>
<dbReference type="EC" id="2.7.13.3" evidence="2"/>
<dbReference type="PANTHER" id="PTHR43711:SF1">
    <property type="entry name" value="HISTIDINE KINASE 1"/>
    <property type="match status" value="1"/>
</dbReference>
<dbReference type="HOGENOM" id="CLU_000445_89_3_1"/>
<evidence type="ECO:0000256" key="4">
    <source>
        <dbReference type="ARBA" id="ARBA00022679"/>
    </source>
</evidence>
<evidence type="ECO:0000256" key="3">
    <source>
        <dbReference type="ARBA" id="ARBA00022553"/>
    </source>
</evidence>
<dbReference type="Gramene" id="EFJ33252">
    <property type="protein sequence ID" value="EFJ33252"/>
    <property type="gene ID" value="SELMODRAFT_84050"/>
</dbReference>
<dbReference type="Pfam" id="PF02518">
    <property type="entry name" value="HATPase_c"/>
    <property type="match status" value="1"/>
</dbReference>
<dbReference type="SMART" id="SM00387">
    <property type="entry name" value="HATPase_c"/>
    <property type="match status" value="1"/>
</dbReference>
<evidence type="ECO:0000256" key="2">
    <source>
        <dbReference type="ARBA" id="ARBA00012438"/>
    </source>
</evidence>
<dbReference type="PROSITE" id="PS50109">
    <property type="entry name" value="HIS_KIN"/>
    <property type="match status" value="1"/>
</dbReference>
<dbReference type="Gene3D" id="1.10.287.130">
    <property type="match status" value="1"/>
</dbReference>
<keyword evidence="3" id="KW-0597">Phosphoprotein</keyword>
<dbReference type="GO" id="GO:0000155">
    <property type="term" value="F:phosphorelay sensor kinase activity"/>
    <property type="evidence" value="ECO:0007669"/>
    <property type="project" value="InterPro"/>
</dbReference>
<reference evidence="8 9" key="1">
    <citation type="journal article" date="2011" name="Science">
        <title>The Selaginella genome identifies genetic changes associated with the evolution of vascular plants.</title>
        <authorList>
            <person name="Banks J.A."/>
            <person name="Nishiyama T."/>
            <person name="Hasebe M."/>
            <person name="Bowman J.L."/>
            <person name="Gribskov M."/>
            <person name="dePamphilis C."/>
            <person name="Albert V.A."/>
            <person name="Aono N."/>
            <person name="Aoyama T."/>
            <person name="Ambrose B.A."/>
            <person name="Ashton N.W."/>
            <person name="Axtell M.J."/>
            <person name="Barker E."/>
            <person name="Barker M.S."/>
            <person name="Bennetzen J.L."/>
            <person name="Bonawitz N.D."/>
            <person name="Chapple C."/>
            <person name="Cheng C."/>
            <person name="Correa L.G."/>
            <person name="Dacre M."/>
            <person name="DeBarry J."/>
            <person name="Dreyer I."/>
            <person name="Elias M."/>
            <person name="Engstrom E.M."/>
            <person name="Estelle M."/>
            <person name="Feng L."/>
            <person name="Finet C."/>
            <person name="Floyd S.K."/>
            <person name="Frommer W.B."/>
            <person name="Fujita T."/>
            <person name="Gramzow L."/>
            <person name="Gutensohn M."/>
            <person name="Harholt J."/>
            <person name="Hattori M."/>
            <person name="Heyl A."/>
            <person name="Hirai T."/>
            <person name="Hiwatashi Y."/>
            <person name="Ishikawa M."/>
            <person name="Iwata M."/>
            <person name="Karol K.G."/>
            <person name="Koehler B."/>
            <person name="Kolukisaoglu U."/>
            <person name="Kubo M."/>
            <person name="Kurata T."/>
            <person name="Lalonde S."/>
            <person name="Li K."/>
            <person name="Li Y."/>
            <person name="Litt A."/>
            <person name="Lyons E."/>
            <person name="Manning G."/>
            <person name="Maruyama T."/>
            <person name="Michael T.P."/>
            <person name="Mikami K."/>
            <person name="Miyazaki S."/>
            <person name="Morinaga S."/>
            <person name="Murata T."/>
            <person name="Mueller-Roeber B."/>
            <person name="Nelson D.R."/>
            <person name="Obara M."/>
            <person name="Oguri Y."/>
            <person name="Olmstead R.G."/>
            <person name="Onodera N."/>
            <person name="Petersen B.L."/>
            <person name="Pils B."/>
            <person name="Prigge M."/>
            <person name="Rensing S.A."/>
            <person name="Riano-Pachon D.M."/>
            <person name="Roberts A.W."/>
            <person name="Sato Y."/>
            <person name="Scheller H.V."/>
            <person name="Schulz B."/>
            <person name="Schulz C."/>
            <person name="Shakirov E.V."/>
            <person name="Shibagaki N."/>
            <person name="Shinohara N."/>
            <person name="Shippen D.E."/>
            <person name="Soerensen I."/>
            <person name="Sotooka R."/>
            <person name="Sugimoto N."/>
            <person name="Sugita M."/>
            <person name="Sumikawa N."/>
            <person name="Tanurdzic M."/>
            <person name="Theissen G."/>
            <person name="Ulvskov P."/>
            <person name="Wakazuki S."/>
            <person name="Weng J.K."/>
            <person name="Willats W.W."/>
            <person name="Wipf D."/>
            <person name="Wolf P.G."/>
            <person name="Yang L."/>
            <person name="Zimmer A.D."/>
            <person name="Zhu Q."/>
            <person name="Mitros T."/>
            <person name="Hellsten U."/>
            <person name="Loque D."/>
            <person name="Otillar R."/>
            <person name="Salamov A."/>
            <person name="Schmutz J."/>
            <person name="Shapiro H."/>
            <person name="Lindquist E."/>
            <person name="Lucas S."/>
            <person name="Rokhsar D."/>
            <person name="Grigoriev I.V."/>
        </authorList>
    </citation>
    <scope>NUCLEOTIDE SEQUENCE [LARGE SCALE GENOMIC DNA]</scope>
</reference>
<keyword evidence="9" id="KW-1185">Reference proteome</keyword>
<sequence>MTSFSHELRTPMAGIIGMLDILSCDTLTPEQETSVGQIRRCATGLLSMVNNVLDISKVEAGKMDLDLAPFNLASELESLVDMFAAQSYAASVDVALDLSDTIPQALKGDACRIRQIFSNLLSNSMKFTENGHIVIRGWADEKPEISSDGPSFINLIFEVDDTGCGIPSHMHETVFDSFVQADASSTRIHGGSGLGLYIVRSLVQKMGGEVQVICKQGPGTLIRFNIVME</sequence>
<evidence type="ECO:0000256" key="1">
    <source>
        <dbReference type="ARBA" id="ARBA00000085"/>
    </source>
</evidence>
<evidence type="ECO:0000313" key="9">
    <source>
        <dbReference type="Proteomes" id="UP000001514"/>
    </source>
</evidence>
<evidence type="ECO:0000313" key="8">
    <source>
        <dbReference type="EMBL" id="EFJ33252.1"/>
    </source>
</evidence>
<dbReference type="AlphaFoldDB" id="D8R3C4"/>
<evidence type="ECO:0000259" key="7">
    <source>
        <dbReference type="PROSITE" id="PS50109"/>
    </source>
</evidence>
<organism evidence="9">
    <name type="scientific">Selaginella moellendorffii</name>
    <name type="common">Spikemoss</name>
    <dbReference type="NCBI Taxonomy" id="88036"/>
    <lineage>
        <taxon>Eukaryota</taxon>
        <taxon>Viridiplantae</taxon>
        <taxon>Streptophyta</taxon>
        <taxon>Embryophyta</taxon>
        <taxon>Tracheophyta</taxon>
        <taxon>Lycopodiopsida</taxon>
        <taxon>Selaginellales</taxon>
        <taxon>Selaginellaceae</taxon>
        <taxon>Selaginella</taxon>
    </lineage>
</organism>
<dbReference type="InterPro" id="IPR005467">
    <property type="entry name" value="His_kinase_dom"/>
</dbReference>
<accession>D8R3C4</accession>
<proteinExistence type="predicted"/>
<comment type="catalytic activity">
    <reaction evidence="1">
        <text>ATP + protein L-histidine = ADP + protein N-phospho-L-histidine.</text>
        <dbReference type="EC" id="2.7.13.3"/>
    </reaction>
</comment>
<name>D8R3C4_SELML</name>
<dbReference type="SUPFAM" id="SSF55874">
    <property type="entry name" value="ATPase domain of HSP90 chaperone/DNA topoisomerase II/histidine kinase"/>
    <property type="match status" value="1"/>
</dbReference>
<dbReference type="CDD" id="cd00082">
    <property type="entry name" value="HisKA"/>
    <property type="match status" value="1"/>
</dbReference>
<feature type="non-terminal residue" evidence="8">
    <location>
        <position position="229"/>
    </location>
</feature>
<dbReference type="FunFam" id="3.30.565.10:FF:000010">
    <property type="entry name" value="Sensor histidine kinase RcsC"/>
    <property type="match status" value="1"/>
</dbReference>
<gene>
    <name evidence="8" type="ORF">SELMODRAFT_84050</name>
</gene>
<dbReference type="PANTHER" id="PTHR43711">
    <property type="entry name" value="TWO-COMPONENT HISTIDINE KINASE"/>
    <property type="match status" value="1"/>
</dbReference>
<dbReference type="PRINTS" id="PR00344">
    <property type="entry name" value="BCTRLSENSOR"/>
</dbReference>
<dbReference type="Proteomes" id="UP000001514">
    <property type="component" value="Unassembled WGS sequence"/>
</dbReference>
<dbReference type="OrthoDB" id="60033at2759"/>
<dbReference type="STRING" id="88036.D8R3C4"/>
<dbReference type="SMART" id="SM00388">
    <property type="entry name" value="HisKA"/>
    <property type="match status" value="1"/>
</dbReference>
<dbReference type="InterPro" id="IPR003661">
    <property type="entry name" value="HisK_dim/P_dom"/>
</dbReference>
<dbReference type="CDD" id="cd16922">
    <property type="entry name" value="HATPase_EvgS-ArcB-TorS-like"/>
    <property type="match status" value="1"/>
</dbReference>
<dbReference type="Pfam" id="PF00512">
    <property type="entry name" value="HisKA"/>
    <property type="match status" value="1"/>
</dbReference>
<keyword evidence="6" id="KW-0902">Two-component regulatory system</keyword>
<dbReference type="SUPFAM" id="SSF47384">
    <property type="entry name" value="Homodimeric domain of signal transducing histidine kinase"/>
    <property type="match status" value="1"/>
</dbReference>
<dbReference type="InterPro" id="IPR004358">
    <property type="entry name" value="Sig_transdc_His_kin-like_C"/>
</dbReference>
<keyword evidence="5" id="KW-0418">Kinase</keyword>
<dbReference type="Gene3D" id="3.30.565.10">
    <property type="entry name" value="Histidine kinase-like ATPase, C-terminal domain"/>
    <property type="match status" value="1"/>
</dbReference>
<dbReference type="InterPro" id="IPR036890">
    <property type="entry name" value="HATPase_C_sf"/>
</dbReference>
<dbReference type="OMA" id="DMFAIEC"/>
<dbReference type="InterPro" id="IPR050736">
    <property type="entry name" value="Sensor_HK_Regulatory"/>
</dbReference>
<dbReference type="InterPro" id="IPR036097">
    <property type="entry name" value="HisK_dim/P_sf"/>
</dbReference>
<keyword evidence="4" id="KW-0808">Transferase</keyword>
<evidence type="ECO:0000256" key="5">
    <source>
        <dbReference type="ARBA" id="ARBA00022777"/>
    </source>
</evidence>
<dbReference type="KEGG" id="smo:SELMODRAFT_84050"/>
<dbReference type="EMBL" id="GL377571">
    <property type="protein sequence ID" value="EFJ33252.1"/>
    <property type="molecule type" value="Genomic_DNA"/>
</dbReference>
<evidence type="ECO:0000256" key="6">
    <source>
        <dbReference type="ARBA" id="ARBA00023012"/>
    </source>
</evidence>
<dbReference type="eggNOG" id="KOG0519">
    <property type="taxonomic scope" value="Eukaryota"/>
</dbReference>
<dbReference type="InterPro" id="IPR003594">
    <property type="entry name" value="HATPase_dom"/>
</dbReference>